<dbReference type="GO" id="GO:0000976">
    <property type="term" value="F:transcription cis-regulatory region binding"/>
    <property type="evidence" value="ECO:0007669"/>
    <property type="project" value="TreeGrafter"/>
</dbReference>
<gene>
    <name evidence="7" type="ORF">EYS09_31400</name>
</gene>
<evidence type="ECO:0000256" key="3">
    <source>
        <dbReference type="ARBA" id="ARBA00023125"/>
    </source>
</evidence>
<dbReference type="PANTHER" id="PTHR30055:SF234">
    <property type="entry name" value="HTH-TYPE TRANSCRIPTIONAL REGULATOR BETI"/>
    <property type="match status" value="1"/>
</dbReference>
<dbReference type="SUPFAM" id="SSF48498">
    <property type="entry name" value="Tetracyclin repressor-like, C-terminal domain"/>
    <property type="match status" value="1"/>
</dbReference>
<dbReference type="InterPro" id="IPR009057">
    <property type="entry name" value="Homeodomain-like_sf"/>
</dbReference>
<dbReference type="RefSeq" id="WP_131125743.1">
    <property type="nucleotide sequence ID" value="NZ_SIXH01000442.1"/>
</dbReference>
<evidence type="ECO:0000259" key="6">
    <source>
        <dbReference type="PROSITE" id="PS50977"/>
    </source>
</evidence>
<proteinExistence type="predicted"/>
<dbReference type="Pfam" id="PF00440">
    <property type="entry name" value="TetR_N"/>
    <property type="match status" value="1"/>
</dbReference>
<evidence type="ECO:0000256" key="5">
    <source>
        <dbReference type="PROSITE-ProRule" id="PRU00335"/>
    </source>
</evidence>
<evidence type="ECO:0000313" key="8">
    <source>
        <dbReference type="Proteomes" id="UP000292452"/>
    </source>
</evidence>
<name>A0A4Q9HLX8_STRKA</name>
<dbReference type="AlphaFoldDB" id="A0A4Q9HLX8"/>
<comment type="caution">
    <text evidence="7">The sequence shown here is derived from an EMBL/GenBank/DDBJ whole genome shotgun (WGS) entry which is preliminary data.</text>
</comment>
<dbReference type="InterPro" id="IPR001647">
    <property type="entry name" value="HTH_TetR"/>
</dbReference>
<keyword evidence="2" id="KW-0805">Transcription regulation</keyword>
<dbReference type="PANTHER" id="PTHR30055">
    <property type="entry name" value="HTH-TYPE TRANSCRIPTIONAL REGULATOR RUTR"/>
    <property type="match status" value="1"/>
</dbReference>
<keyword evidence="4" id="KW-0804">Transcription</keyword>
<keyword evidence="1" id="KW-0678">Repressor</keyword>
<keyword evidence="8" id="KW-1185">Reference proteome</keyword>
<dbReference type="SUPFAM" id="SSF46689">
    <property type="entry name" value="Homeodomain-like"/>
    <property type="match status" value="1"/>
</dbReference>
<keyword evidence="3 5" id="KW-0238">DNA-binding</keyword>
<protein>
    <submittedName>
        <fullName evidence="7">TetR/AcrR family transcriptional regulator</fullName>
    </submittedName>
</protein>
<dbReference type="Gene3D" id="1.10.357.10">
    <property type="entry name" value="Tetracycline Repressor, domain 2"/>
    <property type="match status" value="1"/>
</dbReference>
<dbReference type="InterPro" id="IPR036271">
    <property type="entry name" value="Tet_transcr_reg_TetR-rel_C_sf"/>
</dbReference>
<evidence type="ECO:0000256" key="4">
    <source>
        <dbReference type="ARBA" id="ARBA00023163"/>
    </source>
</evidence>
<feature type="DNA-binding region" description="H-T-H motif" evidence="5">
    <location>
        <begin position="31"/>
        <end position="50"/>
    </location>
</feature>
<sequence>MPRPKNQAERRAHLINAATRAVIKRGSTGTKLRDIAEAAELTPASVLYYYPDVQDLYAAVLERGITTYCEHREQEIAAVQGPVEQLRACIRSGVPWPGEAEQNTRLLFELFPVVLRNEAAAEQDRVFVARQAELYRDVLQRGADGGDFALAGAAPALARSFVALEDGYAIELMIGAATAEEIEARLLAHARLVTGNPAFTPGN</sequence>
<accession>A0A4Q9HLX8</accession>
<reference evidence="7 8" key="1">
    <citation type="submission" date="2019-02" db="EMBL/GenBank/DDBJ databases">
        <title>Draft Genome Sequence of Streptomyces sp. AM-2504, identified by 16S rRNA comparative analysis as a Streptomyces Kasugaensis strain.</title>
        <authorList>
            <person name="Napolioni V."/>
            <person name="Giuliodori A.M."/>
            <person name="Spurio R."/>
            <person name="Fabbretti A."/>
        </authorList>
    </citation>
    <scope>NUCLEOTIDE SEQUENCE [LARGE SCALE GENOMIC DNA]</scope>
    <source>
        <strain evidence="7 8">AM-2504</strain>
    </source>
</reference>
<dbReference type="Pfam" id="PF13977">
    <property type="entry name" value="TetR_C_6"/>
    <property type="match status" value="1"/>
</dbReference>
<feature type="domain" description="HTH tetR-type" evidence="6">
    <location>
        <begin position="8"/>
        <end position="68"/>
    </location>
</feature>
<dbReference type="PROSITE" id="PS50977">
    <property type="entry name" value="HTH_TETR_2"/>
    <property type="match status" value="1"/>
</dbReference>
<dbReference type="Proteomes" id="UP000292452">
    <property type="component" value="Unassembled WGS sequence"/>
</dbReference>
<dbReference type="EMBL" id="SIXH01000442">
    <property type="protein sequence ID" value="TBO55784.1"/>
    <property type="molecule type" value="Genomic_DNA"/>
</dbReference>
<dbReference type="InterPro" id="IPR039538">
    <property type="entry name" value="BetI_C"/>
</dbReference>
<evidence type="ECO:0000313" key="7">
    <source>
        <dbReference type="EMBL" id="TBO55784.1"/>
    </source>
</evidence>
<dbReference type="GO" id="GO:0003700">
    <property type="term" value="F:DNA-binding transcription factor activity"/>
    <property type="evidence" value="ECO:0007669"/>
    <property type="project" value="TreeGrafter"/>
</dbReference>
<dbReference type="InterPro" id="IPR050109">
    <property type="entry name" value="HTH-type_TetR-like_transc_reg"/>
</dbReference>
<organism evidence="7 8">
    <name type="scientific">Streptomyces kasugaensis</name>
    <dbReference type="NCBI Taxonomy" id="1946"/>
    <lineage>
        <taxon>Bacteria</taxon>
        <taxon>Bacillati</taxon>
        <taxon>Actinomycetota</taxon>
        <taxon>Actinomycetes</taxon>
        <taxon>Kitasatosporales</taxon>
        <taxon>Streptomycetaceae</taxon>
        <taxon>Streptomyces</taxon>
    </lineage>
</organism>
<evidence type="ECO:0000256" key="2">
    <source>
        <dbReference type="ARBA" id="ARBA00023015"/>
    </source>
</evidence>
<evidence type="ECO:0000256" key="1">
    <source>
        <dbReference type="ARBA" id="ARBA00022491"/>
    </source>
</evidence>